<sequence length="211" mass="24056">MHARNPYRDPPRFAELAKAYPPLSPYIIRNPDGTSTIDFKNDKAQRCLTEALLHRDFGIKLNLPSDRLCPPIPNRLNYVLWIQDIIRSTYGQHTNTIRGIDIGTGASAIYPLLACTLEPSWCFAATEIDETSFNYAQQNVTNNDLQDRIHIISAHLNAPILTPLINCYDDDNQYHFTMCNPPFYNSAEDVERSLAAKELEPHAVRVNMSYF</sequence>
<keyword evidence="4 5" id="KW-0949">S-adenosyl-L-methionine</keyword>
<dbReference type="SUPFAM" id="SSF53335">
    <property type="entry name" value="S-adenosyl-L-methionine-dependent methyltransferases"/>
    <property type="match status" value="1"/>
</dbReference>
<dbReference type="CDD" id="cd02440">
    <property type="entry name" value="AdoMet_MTases"/>
    <property type="match status" value="1"/>
</dbReference>
<name>F8P9J1_SERL9</name>
<comment type="similarity">
    <text evidence="1">Belongs to the methyltransferase superfamily. METTL16/RlmF family.</text>
</comment>
<dbReference type="Proteomes" id="UP000008064">
    <property type="component" value="Unassembled WGS sequence"/>
</dbReference>
<dbReference type="GO" id="GO:0070475">
    <property type="term" value="P:rRNA base methylation"/>
    <property type="evidence" value="ECO:0007669"/>
    <property type="project" value="TreeGrafter"/>
</dbReference>
<dbReference type="OrthoDB" id="514248at2759"/>
<dbReference type="RefSeq" id="XP_007323065.1">
    <property type="nucleotide sequence ID" value="XM_007323003.1"/>
</dbReference>
<keyword evidence="2" id="KW-0489">Methyltransferase</keyword>
<evidence type="ECO:0000256" key="2">
    <source>
        <dbReference type="ARBA" id="ARBA00022603"/>
    </source>
</evidence>
<proteinExistence type="inferred from homology"/>
<evidence type="ECO:0000256" key="1">
    <source>
        <dbReference type="ARBA" id="ARBA00005878"/>
    </source>
</evidence>
<keyword evidence="3" id="KW-0808">Transferase</keyword>
<organism>
    <name type="scientific">Serpula lacrymans var. lacrymans (strain S7.9)</name>
    <name type="common">Dry rot fungus</name>
    <dbReference type="NCBI Taxonomy" id="578457"/>
    <lineage>
        <taxon>Eukaryota</taxon>
        <taxon>Fungi</taxon>
        <taxon>Dikarya</taxon>
        <taxon>Basidiomycota</taxon>
        <taxon>Agaricomycotina</taxon>
        <taxon>Agaricomycetes</taxon>
        <taxon>Agaricomycetidae</taxon>
        <taxon>Boletales</taxon>
        <taxon>Coniophorineae</taxon>
        <taxon>Serpulaceae</taxon>
        <taxon>Serpula</taxon>
    </lineage>
</organism>
<dbReference type="Pfam" id="PF05971">
    <property type="entry name" value="Methyltransf_10"/>
    <property type="match status" value="1"/>
</dbReference>
<accession>F8P9J1</accession>
<dbReference type="GeneID" id="18816880"/>
<dbReference type="PANTHER" id="PTHR13393">
    <property type="entry name" value="SAM-DEPENDENT METHYLTRANSFERASE"/>
    <property type="match status" value="1"/>
</dbReference>
<dbReference type="GO" id="GO:0005634">
    <property type="term" value="C:nucleus"/>
    <property type="evidence" value="ECO:0007669"/>
    <property type="project" value="TreeGrafter"/>
</dbReference>
<dbReference type="AlphaFoldDB" id="F8P9J1"/>
<feature type="binding site" evidence="5">
    <location>
        <position position="103"/>
    </location>
    <ligand>
        <name>S-adenosyl-L-methionine</name>
        <dbReference type="ChEBI" id="CHEBI:59789"/>
    </ligand>
</feature>
<dbReference type="HOGENOM" id="CLU_027534_7_1_1"/>
<dbReference type="PANTHER" id="PTHR13393:SF0">
    <property type="entry name" value="RNA N6-ADENOSINE-METHYLTRANSFERASE METTL16"/>
    <property type="match status" value="1"/>
</dbReference>
<dbReference type="PIRSF" id="PIRSF037350">
    <property type="entry name" value="Mtase_ZK1128_prd"/>
    <property type="match status" value="1"/>
</dbReference>
<gene>
    <name evidence="6" type="ORF">SERLADRAFT_452997</name>
</gene>
<feature type="binding site" evidence="5">
    <location>
        <position position="127"/>
    </location>
    <ligand>
        <name>S-adenosyl-L-methionine</name>
        <dbReference type="ChEBI" id="CHEBI:59789"/>
    </ligand>
</feature>
<feature type="binding site" evidence="5">
    <location>
        <position position="75"/>
    </location>
    <ligand>
        <name>S-adenosyl-L-methionine</name>
        <dbReference type="ChEBI" id="CHEBI:59789"/>
    </ligand>
</feature>
<evidence type="ECO:0000256" key="3">
    <source>
        <dbReference type="ARBA" id="ARBA00022679"/>
    </source>
</evidence>
<dbReference type="KEGG" id="sla:SERLADRAFT_452997"/>
<feature type="binding site" evidence="5">
    <location>
        <position position="180"/>
    </location>
    <ligand>
        <name>S-adenosyl-L-methionine</name>
        <dbReference type="ChEBI" id="CHEBI:59789"/>
    </ligand>
</feature>
<evidence type="ECO:0008006" key="7">
    <source>
        <dbReference type="Google" id="ProtNLM"/>
    </source>
</evidence>
<dbReference type="InterPro" id="IPR029063">
    <property type="entry name" value="SAM-dependent_MTases_sf"/>
</dbReference>
<dbReference type="EMBL" id="GL945441">
    <property type="protein sequence ID" value="EGO20320.1"/>
    <property type="molecule type" value="Genomic_DNA"/>
</dbReference>
<evidence type="ECO:0000313" key="6">
    <source>
        <dbReference type="EMBL" id="EGO20320.1"/>
    </source>
</evidence>
<protein>
    <recommendedName>
        <fullName evidence="7">U6 small nuclear RNA (adenine-(43)-N(6))-methyltransferase</fullName>
    </recommendedName>
</protein>
<reference evidence="6" key="1">
    <citation type="submission" date="2011-04" db="EMBL/GenBank/DDBJ databases">
        <title>Evolution of plant cell wall degrading machinery underlies the functional diversity of forest fungi.</title>
        <authorList>
            <consortium name="US DOE Joint Genome Institute (JGI-PGF)"/>
            <person name="Eastwood D.C."/>
            <person name="Floudas D."/>
            <person name="Binder M."/>
            <person name="Majcherczyk A."/>
            <person name="Schneider P."/>
            <person name="Aerts A."/>
            <person name="Asiegbu F.O."/>
            <person name="Baker S.E."/>
            <person name="Barry K."/>
            <person name="Bendiksby M."/>
            <person name="Blumentritt M."/>
            <person name="Coutinho P.M."/>
            <person name="Cullen D."/>
            <person name="Cullen D."/>
            <person name="Gathman A."/>
            <person name="Goodell B."/>
            <person name="Henrissat B."/>
            <person name="Ihrmark K."/>
            <person name="Kauserud H."/>
            <person name="Kohler A."/>
            <person name="LaButti K."/>
            <person name="Lapidus A."/>
            <person name="Lavin J.L."/>
            <person name="Lee Y.-H."/>
            <person name="Lindquist E."/>
            <person name="Lilly W."/>
            <person name="Lucas S."/>
            <person name="Morin E."/>
            <person name="Murat C."/>
            <person name="Oguiza J.A."/>
            <person name="Park J."/>
            <person name="Pisabarro A.G."/>
            <person name="Riley R."/>
            <person name="Rosling A."/>
            <person name="Salamov A."/>
            <person name="Schmidt O."/>
            <person name="Schmutz J."/>
            <person name="Skrede I."/>
            <person name="Stenlid J."/>
            <person name="Wiebenga A."/>
            <person name="Xie X."/>
            <person name="Kues U."/>
            <person name="Hibbett D.S."/>
            <person name="Hoffmeister D."/>
            <person name="Hogberg N."/>
            <person name="Martin F."/>
            <person name="Grigoriev I.V."/>
            <person name="Watkinson S.C."/>
        </authorList>
    </citation>
    <scope>NUCLEOTIDE SEQUENCE</scope>
    <source>
        <strain evidence="6">S7.9</strain>
    </source>
</reference>
<dbReference type="Gene3D" id="3.40.50.150">
    <property type="entry name" value="Vaccinia Virus protein VP39"/>
    <property type="match status" value="1"/>
</dbReference>
<evidence type="ECO:0000256" key="4">
    <source>
        <dbReference type="ARBA" id="ARBA00022691"/>
    </source>
</evidence>
<dbReference type="GO" id="GO:0008168">
    <property type="term" value="F:methyltransferase activity"/>
    <property type="evidence" value="ECO:0007669"/>
    <property type="project" value="UniProtKB-KW"/>
</dbReference>
<evidence type="ECO:0000256" key="5">
    <source>
        <dbReference type="PIRSR" id="PIRSR037350-1"/>
    </source>
</evidence>
<dbReference type="InterPro" id="IPR017182">
    <property type="entry name" value="METTL16/PsiM"/>
</dbReference>
<dbReference type="InterPro" id="IPR010286">
    <property type="entry name" value="METTL16/RlmF"/>
</dbReference>